<comment type="similarity">
    <text evidence="1">Belongs to the AB hydrolase superfamily. AB hydrolase 4 family.</text>
</comment>
<keyword evidence="3" id="KW-0378">Hydrolase</keyword>
<proteinExistence type="inferred from homology"/>
<reference evidence="3" key="1">
    <citation type="submission" date="2022-08" db="EMBL/GenBank/DDBJ databases">
        <authorList>
            <consortium name="DOE Joint Genome Institute"/>
            <person name="Min B."/>
            <person name="Riley R."/>
            <person name="Sierra-Patev S."/>
            <person name="Naranjo-Ortiz M."/>
            <person name="Looney B."/>
            <person name="Konkel Z."/>
            <person name="Slot J.C."/>
            <person name="Sakamoto Y."/>
            <person name="Steenwyk J.L."/>
            <person name="Rokas A."/>
            <person name="Carro J."/>
            <person name="Camarero S."/>
            <person name="Ferreira P."/>
            <person name="Molpeceres G."/>
            <person name="Ruiz-Duenas F.J."/>
            <person name="Serrano A."/>
            <person name="Henrissat B."/>
            <person name="Drula E."/>
            <person name="Hughes K.W."/>
            <person name="Mata J.L."/>
            <person name="Ishikawa N.K."/>
            <person name="Vargas-Isla R."/>
            <person name="Ushijima S."/>
            <person name="Smith C.A."/>
            <person name="Ahrendt S."/>
            <person name="Andreopoulos W."/>
            <person name="He G."/>
            <person name="Labutti K."/>
            <person name="Lipzen A."/>
            <person name="Ng V."/>
            <person name="Sandor L."/>
            <person name="Barry K."/>
            <person name="Martinez A.T."/>
            <person name="Xiao Y."/>
            <person name="Gibbons J.G."/>
            <person name="Terashima K."/>
            <person name="Hibbett D.S."/>
            <person name="Grigoriev I.V."/>
        </authorList>
    </citation>
    <scope>NUCLEOTIDE SEQUENCE</scope>
    <source>
        <strain evidence="3">TFB10827</strain>
    </source>
</reference>
<organism evidence="3 4">
    <name type="scientific">Lentinula boryana</name>
    <dbReference type="NCBI Taxonomy" id="40481"/>
    <lineage>
        <taxon>Eukaryota</taxon>
        <taxon>Fungi</taxon>
        <taxon>Dikarya</taxon>
        <taxon>Basidiomycota</taxon>
        <taxon>Agaricomycotina</taxon>
        <taxon>Agaricomycetes</taxon>
        <taxon>Agaricomycetidae</taxon>
        <taxon>Agaricales</taxon>
        <taxon>Marasmiineae</taxon>
        <taxon>Omphalotaceae</taxon>
        <taxon>Lentinula</taxon>
    </lineage>
</organism>
<dbReference type="EMBL" id="MU790690">
    <property type="protein sequence ID" value="KAJ3994666.1"/>
    <property type="molecule type" value="Genomic_DNA"/>
</dbReference>
<dbReference type="Pfam" id="PF00561">
    <property type="entry name" value="Abhydrolase_1"/>
    <property type="match status" value="1"/>
</dbReference>
<feature type="domain" description="AB hydrolase-1" evidence="2">
    <location>
        <begin position="112"/>
        <end position="362"/>
    </location>
</feature>
<dbReference type="InterPro" id="IPR050960">
    <property type="entry name" value="AB_hydrolase_4_sf"/>
</dbReference>
<keyword evidence="4" id="KW-1185">Reference proteome</keyword>
<evidence type="ECO:0000313" key="4">
    <source>
        <dbReference type="Proteomes" id="UP001163828"/>
    </source>
</evidence>
<dbReference type="PANTHER" id="PTHR10794:SF63">
    <property type="entry name" value="ALPHA_BETA HYDROLASE 1, ISOFORM A"/>
    <property type="match status" value="1"/>
</dbReference>
<evidence type="ECO:0000313" key="3">
    <source>
        <dbReference type="EMBL" id="KAJ3994666.1"/>
    </source>
</evidence>
<dbReference type="SUPFAM" id="SSF53474">
    <property type="entry name" value="alpha/beta-Hydrolases"/>
    <property type="match status" value="1"/>
</dbReference>
<dbReference type="PIRSF" id="PIRSF005211">
    <property type="entry name" value="Ab_hydro_YheT"/>
    <property type="match status" value="1"/>
</dbReference>
<protein>
    <submittedName>
        <fullName evidence="3">Alpha/Beta hydrolase protein</fullName>
    </submittedName>
</protein>
<evidence type="ECO:0000256" key="1">
    <source>
        <dbReference type="ARBA" id="ARBA00010884"/>
    </source>
</evidence>
<dbReference type="PANTHER" id="PTHR10794">
    <property type="entry name" value="ABHYDROLASE DOMAIN-CONTAINING PROTEIN"/>
    <property type="match status" value="1"/>
</dbReference>
<dbReference type="InterPro" id="IPR000073">
    <property type="entry name" value="AB_hydrolase_1"/>
</dbReference>
<name>A0ABQ8Q823_9AGAR</name>
<sequence>MGVLGCSTSAPPLVHFAPKTARIPLKRPESKEEYSESLRKLVQDNCPSLFTPFEPKWWLNNGHIQTTYSVFADISQVDSVWYRRQNLKLVDGGTLGLDFAPIDDAALSDDTPIVVILHGLTGGSYEPYIKSILTHVIKPIDKGGLGYRAVIPHSRGCGSQLFSDSCHRSNDVWSSGGGVPITSTKFYSAGGTDDFRQALIYISNRYPRAKLLGLGFSLGSNIMTRYIAQEGEKCRLSSACVLANPWDLAANSDILSGTFIGRNVYNNALGTNLMNVAKQHYKALMADPSLPIAKALEPLMSVSQMTLTNFDKVFLSQVGGPPPKFPYATVNEYYDAMSSHECIGEIRIPYLAINSADDPVVQYVPMDGAGNGYAVMVLTSGGGHLGWFNDGTGKDRWTTKPVLEWLALMGREVLAKSGSERGHKVVLGTDGFLRNEGGDEWLGCKECEGGGLINGNAGVEGLRKGL</sequence>
<dbReference type="Gene3D" id="3.40.50.1820">
    <property type="entry name" value="alpha/beta hydrolase"/>
    <property type="match status" value="1"/>
</dbReference>
<accession>A0ABQ8Q823</accession>
<dbReference type="GO" id="GO:0016787">
    <property type="term" value="F:hydrolase activity"/>
    <property type="evidence" value="ECO:0007669"/>
    <property type="project" value="UniProtKB-KW"/>
</dbReference>
<comment type="caution">
    <text evidence="3">The sequence shown here is derived from an EMBL/GenBank/DDBJ whole genome shotgun (WGS) entry which is preliminary data.</text>
</comment>
<dbReference type="Proteomes" id="UP001163828">
    <property type="component" value="Unassembled WGS sequence"/>
</dbReference>
<dbReference type="InterPro" id="IPR029058">
    <property type="entry name" value="AB_hydrolase_fold"/>
</dbReference>
<evidence type="ECO:0000259" key="2">
    <source>
        <dbReference type="Pfam" id="PF00561"/>
    </source>
</evidence>
<gene>
    <name evidence="3" type="ORF">F5050DRAFT_434390</name>
</gene>
<dbReference type="InterPro" id="IPR012020">
    <property type="entry name" value="ABHD4"/>
</dbReference>